<feature type="repeat" description="PPR" evidence="5">
    <location>
        <begin position="471"/>
        <end position="505"/>
    </location>
</feature>
<keyword evidence="2" id="KW-0677">Repeat</keyword>
<comment type="subunit">
    <text evidence="4">Binds to mitochondrial small subunit 15S rRNA.</text>
</comment>
<evidence type="ECO:0000313" key="7">
    <source>
        <dbReference type="EMBL" id="KAF7724692.1"/>
    </source>
</evidence>
<dbReference type="Pfam" id="PF13812">
    <property type="entry name" value="PPR_3"/>
    <property type="match status" value="2"/>
</dbReference>
<dbReference type="InterPro" id="IPR002885">
    <property type="entry name" value="PPR_rpt"/>
</dbReference>
<dbReference type="PANTHER" id="PTHR47447:SF21">
    <property type="entry name" value="PENTACOTRIPEPTIDE-REPEAT REGION OF PRORP DOMAIN-CONTAINING PROTEIN"/>
    <property type="match status" value="1"/>
</dbReference>
<evidence type="ECO:0000256" key="3">
    <source>
        <dbReference type="ARBA" id="ARBA00044493"/>
    </source>
</evidence>
<feature type="repeat" description="PPR" evidence="5">
    <location>
        <begin position="108"/>
        <end position="142"/>
    </location>
</feature>
<comment type="caution">
    <text evidence="7">The sequence shown here is derived from an EMBL/GenBank/DDBJ whole genome shotgun (WGS) entry which is preliminary data.</text>
</comment>
<dbReference type="EMBL" id="JABAYA010000113">
    <property type="protein sequence ID" value="KAF7724692.1"/>
    <property type="molecule type" value="Genomic_DNA"/>
</dbReference>
<feature type="domain" description="Pentatricopeptide repeat-containing protein-mitochondrial" evidence="6">
    <location>
        <begin position="297"/>
        <end position="427"/>
    </location>
</feature>
<evidence type="ECO:0000256" key="2">
    <source>
        <dbReference type="ARBA" id="ARBA00022737"/>
    </source>
</evidence>
<dbReference type="InterPro" id="IPR011990">
    <property type="entry name" value="TPR-like_helical_dom_sf"/>
</dbReference>
<comment type="function">
    <text evidence="3">Regulates mitochondrial small subunit maturation by controlling 15S rRNA 5'-end processing. Localizes to the 5' precursor of the 15S rRNA in a position that is subsequently occupied by mS47 in the mature yeast mtSSU. Uses structure and sequence-specific RNA recognition, binding to a single-stranded region of the precursor and specifically recognizing bases -6 to -1. The exchange of Ccm1 for mS47 is coupled to the irreversible removal of precursor rRNA that is accompanied by conformational changes of the mitoribosomal proteins uS5m and mS26. These conformational changes signal completion of 5'-end rRNA processing through protection of the mature 5'-end of the 15S rRNA and stabilization of mS47. The removal of the 5' precursor together with the dissociation of Ccm1 may be catalyzed by the 5'-3' exoribonuclease Pet127. Involved in the specific removal of group I introns in mitochondrial encoded transcripts.</text>
</comment>
<dbReference type="Proteomes" id="UP000605846">
    <property type="component" value="Unassembled WGS sequence"/>
</dbReference>
<dbReference type="NCBIfam" id="TIGR00756">
    <property type="entry name" value="PPR"/>
    <property type="match status" value="1"/>
</dbReference>
<feature type="repeat" description="PPR" evidence="5">
    <location>
        <begin position="436"/>
        <end position="470"/>
    </location>
</feature>
<dbReference type="AlphaFoldDB" id="A0A8H7BKP2"/>
<sequence length="561" mass="64315">MFRVAVSLRCPRIKLANARMTTVVARPVSQIPQPSNRLPNRSKPNKTIERTKECDVLAAQNERFLKKICKRMTHLIALNSRVGVEPNTMLEQILEFTRELEERNIKFNHTVYLSLLIAYTRVDAKEEILSLFDRMDADNCKPSPEFFDKALHSTKNSHWTQFSKRVLDMRFQAEILDKMQHFGIRRTEKTYKVLFESMSNNYEPERALDTLEYMERVDKVTPSLACYRSVIDLCIRSDEPTLAFQLLQKAARSSAFDIHEEHLRMSVLRCAALNDSYKIVKECWQTAVMTKKFRPDDGTIHHVLRIASRFKDSHLASDVVQTLDLLGYPYRESHFTLLMEAFASTTDVRKCFLLLNSMRKTGVTPNKNTAKAIAHRLAVDKNAVERAQVVLDSLAAEKSLDVVAFNVVIHALAYHGLFDDAISVYTKASQLNVEPTVETLDSVLDACIHAADVSTGVQVYEEEKKRGIRPTASTMSKMVTLICTQDCYEEAFKYLEEMKDMGLIPLRGCYYKLVKKLAFANDPRLDLAIEDMRACGYEPSSHLETYVEKSTEYWNNVSEIQ</sequence>
<organism evidence="7 8">
    <name type="scientific">Apophysomyces ossiformis</name>
    <dbReference type="NCBI Taxonomy" id="679940"/>
    <lineage>
        <taxon>Eukaryota</taxon>
        <taxon>Fungi</taxon>
        <taxon>Fungi incertae sedis</taxon>
        <taxon>Mucoromycota</taxon>
        <taxon>Mucoromycotina</taxon>
        <taxon>Mucoromycetes</taxon>
        <taxon>Mucorales</taxon>
        <taxon>Mucorineae</taxon>
        <taxon>Mucoraceae</taxon>
        <taxon>Apophysomyces</taxon>
    </lineage>
</organism>
<dbReference type="PANTHER" id="PTHR47447">
    <property type="entry name" value="OS03G0856100 PROTEIN"/>
    <property type="match status" value="1"/>
</dbReference>
<dbReference type="InterPro" id="IPR057027">
    <property type="entry name" value="TPR_mt"/>
</dbReference>
<evidence type="ECO:0000256" key="4">
    <source>
        <dbReference type="ARBA" id="ARBA00044511"/>
    </source>
</evidence>
<dbReference type="Gene3D" id="1.25.40.10">
    <property type="entry name" value="Tetratricopeptide repeat domain"/>
    <property type="match status" value="3"/>
</dbReference>
<keyword evidence="8" id="KW-1185">Reference proteome</keyword>
<dbReference type="PROSITE" id="PS51375">
    <property type="entry name" value="PPR"/>
    <property type="match status" value="4"/>
</dbReference>
<evidence type="ECO:0000256" key="1">
    <source>
        <dbReference type="ARBA" id="ARBA00006192"/>
    </source>
</evidence>
<name>A0A8H7BKP2_9FUNG</name>
<gene>
    <name evidence="7" type="ORF">EC973_000800</name>
</gene>
<proteinExistence type="inferred from homology"/>
<feature type="repeat" description="PPR" evidence="5">
    <location>
        <begin position="401"/>
        <end position="435"/>
    </location>
</feature>
<evidence type="ECO:0000259" key="6">
    <source>
        <dbReference type="Pfam" id="PF23276"/>
    </source>
</evidence>
<dbReference type="Pfam" id="PF01535">
    <property type="entry name" value="PPR"/>
    <property type="match status" value="1"/>
</dbReference>
<protein>
    <recommendedName>
        <fullName evidence="6">Pentatricopeptide repeat-containing protein-mitochondrial domain-containing protein</fullName>
    </recommendedName>
</protein>
<evidence type="ECO:0000313" key="8">
    <source>
        <dbReference type="Proteomes" id="UP000605846"/>
    </source>
</evidence>
<reference evidence="7" key="1">
    <citation type="submission" date="2020-01" db="EMBL/GenBank/DDBJ databases">
        <title>Genome Sequencing of Three Apophysomyces-Like Fungal Strains Confirms a Novel Fungal Genus in the Mucoromycota with divergent Burkholderia-like Endosymbiotic Bacteria.</title>
        <authorList>
            <person name="Stajich J.E."/>
            <person name="Macias A.M."/>
            <person name="Carter-House D."/>
            <person name="Lovett B."/>
            <person name="Kasson L.R."/>
            <person name="Berry K."/>
            <person name="Grigoriev I."/>
            <person name="Chang Y."/>
            <person name="Spatafora J."/>
            <person name="Kasson M.T."/>
        </authorList>
    </citation>
    <scope>NUCLEOTIDE SEQUENCE</scope>
    <source>
        <strain evidence="7">NRRL A-21654</strain>
    </source>
</reference>
<accession>A0A8H7BKP2</accession>
<dbReference type="Pfam" id="PF23276">
    <property type="entry name" value="TPR_24"/>
    <property type="match status" value="1"/>
</dbReference>
<evidence type="ECO:0000256" key="5">
    <source>
        <dbReference type="PROSITE-ProRule" id="PRU00708"/>
    </source>
</evidence>
<comment type="similarity">
    <text evidence="1">Belongs to the CCM1 family.</text>
</comment>
<dbReference type="OrthoDB" id="185373at2759"/>